<dbReference type="Proteomes" id="UP000000777">
    <property type="component" value="Chromosome"/>
</dbReference>
<dbReference type="GO" id="GO:0003743">
    <property type="term" value="F:translation initiation factor activity"/>
    <property type="evidence" value="ECO:0007669"/>
    <property type="project" value="UniProtKB-UniRule"/>
</dbReference>
<keyword evidence="2 6" id="KW-0396">Initiation factor</keyword>
<dbReference type="STRING" id="387662.CRP_091"/>
<dbReference type="NCBIfam" id="TIGR00168">
    <property type="entry name" value="infC"/>
    <property type="match status" value="1"/>
</dbReference>
<dbReference type="Pfam" id="PF00707">
    <property type="entry name" value="IF3_C"/>
    <property type="match status" value="1"/>
</dbReference>
<comment type="similarity">
    <text evidence="1">Belongs to the IF-3 family.</text>
</comment>
<evidence type="ECO:0000313" key="7">
    <source>
        <dbReference type="Proteomes" id="UP000000777"/>
    </source>
</evidence>
<dbReference type="HOGENOM" id="CLU_1537306_0_0_6"/>
<name>Q05FP9_CARRP</name>
<dbReference type="InterPro" id="IPR036788">
    <property type="entry name" value="T_IF-3_C_sf"/>
</dbReference>
<dbReference type="KEGG" id="crp:CRP_091"/>
<dbReference type="InterPro" id="IPR001288">
    <property type="entry name" value="Translation_initiation_fac_3"/>
</dbReference>
<gene>
    <name evidence="6" type="ordered locus">CRP_091</name>
</gene>
<dbReference type="SUPFAM" id="SSF55200">
    <property type="entry name" value="Translation initiation factor IF3, C-terminal domain"/>
    <property type="match status" value="1"/>
</dbReference>
<organism evidence="6 7">
    <name type="scientific">Carsonella ruddii (strain PV)</name>
    <dbReference type="NCBI Taxonomy" id="387662"/>
    <lineage>
        <taxon>Bacteria</taxon>
        <taxon>Pseudomonadati</taxon>
        <taxon>Pseudomonadota</taxon>
        <taxon>Gammaproteobacteria</taxon>
        <taxon>Oceanospirillales</taxon>
        <taxon>Halomonadaceae</taxon>
        <taxon>Zymobacter group</taxon>
        <taxon>Candidatus Carsonella</taxon>
    </lineage>
</organism>
<dbReference type="PANTHER" id="PTHR10938">
    <property type="entry name" value="TRANSLATION INITIATION FACTOR IF-3"/>
    <property type="match status" value="1"/>
</dbReference>
<protein>
    <recommendedName>
        <fullName evidence="4">Translation initiation factor IF-3</fullName>
    </recommendedName>
</protein>
<evidence type="ECO:0000313" key="6">
    <source>
        <dbReference type="EMBL" id="BAF35122.1"/>
    </source>
</evidence>
<dbReference type="Gene3D" id="3.30.110.10">
    <property type="entry name" value="Translation initiation factor 3 (IF-3), C-terminal domain"/>
    <property type="match status" value="1"/>
</dbReference>
<dbReference type="OrthoDB" id="9806014at2"/>
<keyword evidence="3" id="KW-0648">Protein biosynthesis</keyword>
<dbReference type="PANTHER" id="PTHR10938:SF0">
    <property type="entry name" value="TRANSLATION INITIATION FACTOR IF-3, MITOCHONDRIAL"/>
    <property type="match status" value="1"/>
</dbReference>
<evidence type="ECO:0000256" key="4">
    <source>
        <dbReference type="NCBIfam" id="TIGR00168"/>
    </source>
</evidence>
<dbReference type="EMBL" id="AP009180">
    <property type="protein sequence ID" value="BAF35122.1"/>
    <property type="molecule type" value="Genomic_DNA"/>
</dbReference>
<reference evidence="6 7" key="1">
    <citation type="journal article" date="2006" name="Science">
        <title>The 160-kilobase genome of the bacterial endosymbiont Carsonella.</title>
        <authorList>
            <person name="Nakabachi A."/>
            <person name="Yamashita A."/>
            <person name="Toh H."/>
            <person name="Ishikawa H."/>
            <person name="Dunbar H."/>
            <person name="Moran N."/>
            <person name="Hattori M."/>
        </authorList>
    </citation>
    <scope>NUCLEOTIDE SEQUENCE [LARGE SCALE GENOMIC DNA]</scope>
    <source>
        <strain evidence="6 7">PV</strain>
    </source>
</reference>
<evidence type="ECO:0000256" key="2">
    <source>
        <dbReference type="ARBA" id="ARBA00022540"/>
    </source>
</evidence>
<proteinExistence type="inferred from homology"/>
<sequence length="174" mass="21203">MIKKLVLYNVSLVKKNEFFSFKNFLFITNIIFLLKKIKKKLFFFFSKKKKTFIYIFNFKKKKKKIKKKSRFGKIKEIRIKINIDTQDFKLKIKKTNCFLLEGYSIKITIIFKGREIIYKEKGIELILRLQNEIKGVYFKFSDIELDGKHLYSYFIPKNDKRKKKKINKKKVINK</sequence>
<accession>Q05FP9</accession>
<evidence type="ECO:0000256" key="3">
    <source>
        <dbReference type="ARBA" id="ARBA00022917"/>
    </source>
</evidence>
<dbReference type="GO" id="GO:0032790">
    <property type="term" value="P:ribosome disassembly"/>
    <property type="evidence" value="ECO:0007669"/>
    <property type="project" value="TreeGrafter"/>
</dbReference>
<dbReference type="InterPro" id="IPR019815">
    <property type="entry name" value="Translation_initiation_fac_3_C"/>
</dbReference>
<evidence type="ECO:0000259" key="5">
    <source>
        <dbReference type="Pfam" id="PF00707"/>
    </source>
</evidence>
<dbReference type="GO" id="GO:0043022">
    <property type="term" value="F:ribosome binding"/>
    <property type="evidence" value="ECO:0007669"/>
    <property type="project" value="TreeGrafter"/>
</dbReference>
<dbReference type="AlphaFoldDB" id="Q05FP9"/>
<evidence type="ECO:0000256" key="1">
    <source>
        <dbReference type="ARBA" id="ARBA00005439"/>
    </source>
</evidence>
<feature type="domain" description="Translation initiation factor 3 C-terminal" evidence="5">
    <location>
        <begin position="73"/>
        <end position="157"/>
    </location>
</feature>
<dbReference type="RefSeq" id="WP_011672314.1">
    <property type="nucleotide sequence ID" value="NC_008512.1"/>
</dbReference>